<feature type="compositionally biased region" description="Acidic residues" evidence="9">
    <location>
        <begin position="210"/>
        <end position="227"/>
    </location>
</feature>
<keyword evidence="6" id="KW-0732">Signal</keyword>
<evidence type="ECO:0000256" key="9">
    <source>
        <dbReference type="SAM" id="MobiDB-lite"/>
    </source>
</evidence>
<keyword evidence="3" id="KW-0964">Secreted</keyword>
<evidence type="ECO:0000256" key="2">
    <source>
        <dbReference type="ARBA" id="ARBA00010437"/>
    </source>
</evidence>
<reference evidence="10" key="3">
    <citation type="submission" date="2025-08" db="UniProtKB">
        <authorList>
            <consortium name="Ensembl"/>
        </authorList>
    </citation>
    <scope>IDENTIFICATION</scope>
    <source>
        <strain evidence="10">HNI</strain>
    </source>
</reference>
<dbReference type="Proteomes" id="UP000265180">
    <property type="component" value="Chromosome 7"/>
</dbReference>
<evidence type="ECO:0000256" key="7">
    <source>
        <dbReference type="ARBA" id="ARBA00022737"/>
    </source>
</evidence>
<evidence type="ECO:0000256" key="6">
    <source>
        <dbReference type="ARBA" id="ARBA00022729"/>
    </source>
</evidence>
<comment type="similarity">
    <text evidence="2">Belongs to the TRH family.</text>
</comment>
<dbReference type="GO" id="GO:0005576">
    <property type="term" value="C:extracellular region"/>
    <property type="evidence" value="ECO:0007669"/>
    <property type="project" value="UniProtKB-SubCell"/>
</dbReference>
<reference key="1">
    <citation type="journal article" date="2007" name="Nature">
        <title>The medaka draft genome and insights into vertebrate genome evolution.</title>
        <authorList>
            <person name="Kasahara M."/>
            <person name="Naruse K."/>
            <person name="Sasaki S."/>
            <person name="Nakatani Y."/>
            <person name="Qu W."/>
            <person name="Ahsan B."/>
            <person name="Yamada T."/>
            <person name="Nagayasu Y."/>
            <person name="Doi K."/>
            <person name="Kasai Y."/>
            <person name="Jindo T."/>
            <person name="Kobayashi D."/>
            <person name="Shimada A."/>
            <person name="Toyoda A."/>
            <person name="Kuroki Y."/>
            <person name="Fujiyama A."/>
            <person name="Sasaki T."/>
            <person name="Shimizu A."/>
            <person name="Asakawa S."/>
            <person name="Shimizu N."/>
            <person name="Hashimoto S."/>
            <person name="Yang J."/>
            <person name="Lee Y."/>
            <person name="Matsushima K."/>
            <person name="Sugano S."/>
            <person name="Sakaizumi M."/>
            <person name="Narita T."/>
            <person name="Ohishi K."/>
            <person name="Haga S."/>
            <person name="Ohta F."/>
            <person name="Nomoto H."/>
            <person name="Nogata K."/>
            <person name="Morishita T."/>
            <person name="Endo T."/>
            <person name="Shin-I T."/>
            <person name="Takeda H."/>
            <person name="Morishita S."/>
            <person name="Kohara Y."/>
        </authorList>
    </citation>
    <scope>NUCLEOTIDE SEQUENCE [LARGE SCALE GENOMIC DNA]</scope>
    <source>
        <strain>Hd-rR</strain>
    </source>
</reference>
<evidence type="ECO:0000313" key="11">
    <source>
        <dbReference type="Proteomes" id="UP000265180"/>
    </source>
</evidence>
<protein>
    <submittedName>
        <fullName evidence="10">Thyrotropin releasing hormone</fullName>
    </submittedName>
</protein>
<evidence type="ECO:0000256" key="1">
    <source>
        <dbReference type="ARBA" id="ARBA00004613"/>
    </source>
</evidence>
<sequence>MVDNCDIRMWYLCSFYCKLYSNFFNRRTTITMKSVCLLILASLAICNFTVSDAQSISAEDETDRTTTTDDIILRRAESLLLRSLLKKMQDEDDINDGVFAQQDWMAKRQHPGKRYREDLEKRQHPGRREEDEDEEYLNAQKRQHPGKREDEIQSSMGLQKRQHPGKRFLTGHISDNPIIMLGELSKRQHPGKRYLVLQSKRQHPGKRYQDDEDSDGDWEAAEEVDLPELEKRQHPGKRFWDNSNPELGNPCDALEPDNCSKTNLLLDFLDNIKEVHEEEKRQHPGKRFALKENEEDAVDSE</sequence>
<keyword evidence="5" id="KW-0372">Hormone</keyword>
<comment type="subcellular location">
    <subcellularLocation>
        <location evidence="1">Secreted</location>
    </subcellularLocation>
</comment>
<reference evidence="10" key="4">
    <citation type="submission" date="2025-09" db="UniProtKB">
        <authorList>
            <consortium name="Ensembl"/>
        </authorList>
    </citation>
    <scope>IDENTIFICATION</scope>
    <source>
        <strain evidence="10">HNI</strain>
    </source>
</reference>
<dbReference type="Ensembl" id="ENSORLT00020028499.1">
    <property type="protein sequence ID" value="ENSORLP00020019395.1"/>
    <property type="gene ID" value="ENSORLG00020020385.1"/>
</dbReference>
<feature type="region of interest" description="Disordered" evidence="9">
    <location>
        <begin position="198"/>
        <end position="253"/>
    </location>
</feature>
<dbReference type="InterPro" id="IPR008857">
    <property type="entry name" value="TRH"/>
</dbReference>
<reference evidence="10 11" key="2">
    <citation type="submission" date="2017-04" db="EMBL/GenBank/DDBJ databases">
        <title>CpG methylation of centromeres and impact of large insertions on vertebrate speciation.</title>
        <authorList>
            <person name="Ichikawa K."/>
            <person name="Yoshimura J."/>
            <person name="Morishita S."/>
        </authorList>
    </citation>
    <scope>NUCLEOTIDE SEQUENCE</scope>
    <source>
        <strain evidence="10 11">HNI</strain>
    </source>
</reference>
<name>A0A3P9LFD3_ORYLA</name>
<feature type="compositionally biased region" description="Basic and acidic residues" evidence="9">
    <location>
        <begin position="114"/>
        <end position="129"/>
    </location>
</feature>
<dbReference type="GO" id="GO:0009755">
    <property type="term" value="P:hormone-mediated signaling pathway"/>
    <property type="evidence" value="ECO:0007669"/>
    <property type="project" value="InterPro"/>
</dbReference>
<organism evidence="10 11">
    <name type="scientific">Oryzias latipes</name>
    <name type="common">Japanese rice fish</name>
    <name type="synonym">Japanese killifish</name>
    <dbReference type="NCBI Taxonomy" id="8090"/>
    <lineage>
        <taxon>Eukaryota</taxon>
        <taxon>Metazoa</taxon>
        <taxon>Chordata</taxon>
        <taxon>Craniata</taxon>
        <taxon>Vertebrata</taxon>
        <taxon>Euteleostomi</taxon>
        <taxon>Actinopterygii</taxon>
        <taxon>Neopterygii</taxon>
        <taxon>Teleostei</taxon>
        <taxon>Neoteleostei</taxon>
        <taxon>Acanthomorphata</taxon>
        <taxon>Ovalentaria</taxon>
        <taxon>Atherinomorphae</taxon>
        <taxon>Beloniformes</taxon>
        <taxon>Adrianichthyidae</taxon>
        <taxon>Oryziinae</taxon>
        <taxon>Oryzias</taxon>
    </lineage>
</organism>
<dbReference type="Pfam" id="PF05438">
    <property type="entry name" value="TRH"/>
    <property type="match status" value="1"/>
</dbReference>
<dbReference type="GO" id="GO:0008437">
    <property type="term" value="F:thyrotropin-releasing hormone activity"/>
    <property type="evidence" value="ECO:0007669"/>
    <property type="project" value="InterPro"/>
</dbReference>
<evidence type="ECO:0000256" key="5">
    <source>
        <dbReference type="ARBA" id="ARBA00022702"/>
    </source>
</evidence>
<dbReference type="PANTHER" id="PTHR17530">
    <property type="entry name" value="PRO-THYROTROPIN-RELEASING HORMONE"/>
    <property type="match status" value="1"/>
</dbReference>
<keyword evidence="8" id="KW-0027">Amidation</keyword>
<evidence type="ECO:0000313" key="10">
    <source>
        <dbReference type="Ensembl" id="ENSORLP00020019395.1"/>
    </source>
</evidence>
<evidence type="ECO:0000256" key="3">
    <source>
        <dbReference type="ARBA" id="ARBA00022525"/>
    </source>
</evidence>
<accession>A0A3P9LFD3</accession>
<proteinExistence type="inferred from homology"/>
<keyword evidence="4" id="KW-0165">Cleavage on pair of basic residues</keyword>
<feature type="region of interest" description="Disordered" evidence="9">
    <location>
        <begin position="109"/>
        <end position="172"/>
    </location>
</feature>
<dbReference type="PANTHER" id="PTHR17530:SF2">
    <property type="entry name" value="PRO-THYROTROPIN-RELEASING HORMONE"/>
    <property type="match status" value="1"/>
</dbReference>
<dbReference type="AlphaFoldDB" id="A0A3P9LFD3"/>
<evidence type="ECO:0000256" key="4">
    <source>
        <dbReference type="ARBA" id="ARBA00022685"/>
    </source>
</evidence>
<feature type="region of interest" description="Disordered" evidence="9">
    <location>
        <begin position="277"/>
        <end position="301"/>
    </location>
</feature>
<evidence type="ECO:0000256" key="8">
    <source>
        <dbReference type="ARBA" id="ARBA00022815"/>
    </source>
</evidence>
<keyword evidence="7" id="KW-0677">Repeat</keyword>
<dbReference type="PIRSF" id="PIRSF001795">
    <property type="entry name" value="TRH"/>
    <property type="match status" value="1"/>
</dbReference>